<reference evidence="1 2" key="2">
    <citation type="journal article" date="2012" name="Nature">
        <title>Insights into hominid evolution from the gorilla genome sequence.</title>
        <authorList>
            <person name="Scally A."/>
            <person name="Dutheil J.Y."/>
            <person name="Hillier L.W."/>
            <person name="Jordan G.E."/>
            <person name="Goodhead I."/>
            <person name="Herrero J."/>
            <person name="Hobolth A."/>
            <person name="Lappalainen T."/>
            <person name="Mailund T."/>
            <person name="Marques-Bonet T."/>
            <person name="McCarthy S."/>
            <person name="Montgomery S.H."/>
            <person name="Schwalie P.C."/>
            <person name="Tang Y.A."/>
            <person name="Ward M.C."/>
            <person name="Xue Y."/>
            <person name="Yngvadottir B."/>
            <person name="Alkan C."/>
            <person name="Andersen L.N."/>
            <person name="Ayub Q."/>
            <person name="Ball E.V."/>
            <person name="Beal K."/>
            <person name="Bradley B.J."/>
            <person name="Chen Y."/>
            <person name="Clee C.M."/>
            <person name="Fitzgerald S."/>
            <person name="Graves T.A."/>
            <person name="Gu Y."/>
            <person name="Heath P."/>
            <person name="Heger A."/>
            <person name="Karakoc E."/>
            <person name="Kolb-Kokocinski A."/>
            <person name="Laird G.K."/>
            <person name="Lunter G."/>
            <person name="Meader S."/>
            <person name="Mort M."/>
            <person name="Mullikin J.C."/>
            <person name="Munch K."/>
            <person name="O'Connor T.D."/>
            <person name="Phillips A.D."/>
            <person name="Prado-Martinez J."/>
            <person name="Rogers A.S."/>
            <person name="Sajjadian S."/>
            <person name="Schmidt D."/>
            <person name="Shaw K."/>
            <person name="Simpson J.T."/>
            <person name="Stenson P.D."/>
            <person name="Turner D.J."/>
            <person name="Vigilant L."/>
            <person name="Vilella A.J."/>
            <person name="Whitener W."/>
            <person name="Zhu B."/>
            <person name="Cooper D.N."/>
            <person name="de Jong P."/>
            <person name="Dermitzakis E.T."/>
            <person name="Eichler E.E."/>
            <person name="Flicek P."/>
            <person name="Goldman N."/>
            <person name="Mundy N.I."/>
            <person name="Ning Z."/>
            <person name="Odom D.T."/>
            <person name="Ponting C.P."/>
            <person name="Quail M.A."/>
            <person name="Ryder O.A."/>
            <person name="Searle S.M."/>
            <person name="Warren W.C."/>
            <person name="Wilson R.K."/>
            <person name="Schierup M.H."/>
            <person name="Rogers J."/>
            <person name="Tyler-Smith C."/>
            <person name="Durbin R."/>
        </authorList>
    </citation>
    <scope>NUCLEOTIDE SEQUENCE [LARGE SCALE GENOMIC DNA]</scope>
</reference>
<evidence type="ECO:0000313" key="2">
    <source>
        <dbReference type="Proteomes" id="UP000001519"/>
    </source>
</evidence>
<proteinExistence type="predicted"/>
<keyword evidence="2" id="KW-1185">Reference proteome</keyword>
<dbReference type="OMA" id="CWAFKRF"/>
<dbReference type="Proteomes" id="UP000001519">
    <property type="component" value="Chromosome 17"/>
</dbReference>
<dbReference type="EMBL" id="CABD030103039">
    <property type="status" value="NOT_ANNOTATED_CDS"/>
    <property type="molecule type" value="Genomic_DNA"/>
</dbReference>
<name>A0A2I2YTA7_GORGO</name>
<protein>
    <submittedName>
        <fullName evidence="1">Uncharacterized protein</fullName>
    </submittedName>
</protein>
<dbReference type="AlphaFoldDB" id="A0A2I2YTA7"/>
<evidence type="ECO:0000313" key="1">
    <source>
        <dbReference type="Ensembl" id="ENSGGOP00000038210.1"/>
    </source>
</evidence>
<dbReference type="Ensembl" id="ENSGGOT00000044725.1">
    <property type="protein sequence ID" value="ENSGGOP00000038210.1"/>
    <property type="gene ID" value="ENSGGOG00000038386.1"/>
</dbReference>
<reference evidence="1" key="4">
    <citation type="submission" date="2025-09" db="UniProtKB">
        <authorList>
            <consortium name="Ensembl"/>
        </authorList>
    </citation>
    <scope>IDENTIFICATION</scope>
</reference>
<organism evidence="1 2">
    <name type="scientific">Gorilla gorilla gorilla</name>
    <name type="common">Western lowland gorilla</name>
    <dbReference type="NCBI Taxonomy" id="9595"/>
    <lineage>
        <taxon>Eukaryota</taxon>
        <taxon>Metazoa</taxon>
        <taxon>Chordata</taxon>
        <taxon>Craniata</taxon>
        <taxon>Vertebrata</taxon>
        <taxon>Euteleostomi</taxon>
        <taxon>Mammalia</taxon>
        <taxon>Eutheria</taxon>
        <taxon>Euarchontoglires</taxon>
        <taxon>Primates</taxon>
        <taxon>Haplorrhini</taxon>
        <taxon>Catarrhini</taxon>
        <taxon>Hominidae</taxon>
        <taxon>Gorilla</taxon>
    </lineage>
</organism>
<dbReference type="Bgee" id="ENSGGOG00000038386">
    <property type="expression patterns" value="Expressed in heart and 3 other cell types or tissues"/>
</dbReference>
<dbReference type="InParanoid" id="A0A2I2YTA7"/>
<accession>A0A2I2YTA7</accession>
<sequence>MPTTPSIPSSPHVSVHTVKRPDQPWYQDRTCPGNADTCPRAFSVASVMKPARLHGCDWKPRGSARGRAPSRRLFLTDFPTQRSDHQQRSIRNWLHCWAFQRFWSLRVA</sequence>
<reference evidence="2" key="1">
    <citation type="submission" date="2011-05" db="EMBL/GenBank/DDBJ databases">
        <title>Insights into the evolution of the great apes provided by the gorilla genome.</title>
        <authorList>
            <person name="Scally A."/>
        </authorList>
    </citation>
    <scope>NUCLEOTIDE SEQUENCE [LARGE SCALE GENOMIC DNA]</scope>
</reference>
<reference evidence="1" key="3">
    <citation type="submission" date="2025-08" db="UniProtKB">
        <authorList>
            <consortium name="Ensembl"/>
        </authorList>
    </citation>
    <scope>IDENTIFICATION</scope>
</reference>
<dbReference type="GeneTree" id="ENSGT00910000147075"/>